<name>A0ABT2F815_9STRE</name>
<protein>
    <submittedName>
        <fullName evidence="1">Uncharacterized protein</fullName>
    </submittedName>
</protein>
<dbReference type="EMBL" id="JANUXX010000007">
    <property type="protein sequence ID" value="MCS4488635.1"/>
    <property type="molecule type" value="Genomic_DNA"/>
</dbReference>
<evidence type="ECO:0000313" key="1">
    <source>
        <dbReference type="EMBL" id="MCS4488635.1"/>
    </source>
</evidence>
<sequence>MSLKEVLIIGCKDIEKLTDKSISTIKKWHLKIEELSGYEFPKETHRVSRRSVQTYFVFTKEEVAKFVELSKEIDKTKDLESSVKKVWGDLNAQFERHLGQEISKLRLAFMNYKKAANKELKRFKQNNISLSLNITTLEKTL</sequence>
<organism evidence="1 2">
    <name type="scientific">Streptococcus sciuri</name>
    <dbReference type="NCBI Taxonomy" id="2973939"/>
    <lineage>
        <taxon>Bacteria</taxon>
        <taxon>Bacillati</taxon>
        <taxon>Bacillota</taxon>
        <taxon>Bacilli</taxon>
        <taxon>Lactobacillales</taxon>
        <taxon>Streptococcaceae</taxon>
        <taxon>Streptococcus</taxon>
    </lineage>
</organism>
<keyword evidence="2" id="KW-1185">Reference proteome</keyword>
<dbReference type="Proteomes" id="UP001206548">
    <property type="component" value="Unassembled WGS sequence"/>
</dbReference>
<comment type="caution">
    <text evidence="1">The sequence shown here is derived from an EMBL/GenBank/DDBJ whole genome shotgun (WGS) entry which is preliminary data.</text>
</comment>
<reference evidence="1 2" key="1">
    <citation type="journal article" date="2023" name="Int. J. Syst. Evol. Microbiol.">
        <title>Streptococcus sciuri sp. nov., Staphylococcus marylandisciuri sp. nov. and Staphylococcus americanisciuri sp. nov., isolated from faeces of eastern grey squirrel (Sciurus carolinensis).</title>
        <authorList>
            <person name="Volokhov D.V."/>
            <person name="Zagorodnyaya T.A."/>
            <person name="Furtak V.A."/>
            <person name="Nattanmai G."/>
            <person name="Randall L."/>
            <person name="Jose S."/>
            <person name="Gao Y."/>
            <person name="Eisenberg T."/>
            <person name="Delmonte P."/>
            <person name="Blom J."/>
            <person name="Mitchell K.K."/>
        </authorList>
    </citation>
    <scope>NUCLEOTIDE SEQUENCE [LARGE SCALE GENOMIC DNA]</scope>
    <source>
        <strain evidence="1 2">SQ9-PEA</strain>
    </source>
</reference>
<evidence type="ECO:0000313" key="2">
    <source>
        <dbReference type="Proteomes" id="UP001206548"/>
    </source>
</evidence>
<dbReference type="RefSeq" id="WP_259139015.1">
    <property type="nucleotide sequence ID" value="NZ_JANUXX010000007.1"/>
</dbReference>
<gene>
    <name evidence="1" type="ORF">NXS10_06660</name>
</gene>
<accession>A0ABT2F815</accession>
<proteinExistence type="predicted"/>